<evidence type="ECO:0000313" key="3">
    <source>
        <dbReference type="EMBL" id="KAG2926979.1"/>
    </source>
</evidence>
<feature type="compositionally biased region" description="Low complexity" evidence="1">
    <location>
        <begin position="264"/>
        <end position="276"/>
    </location>
</feature>
<name>A0A329SWG2_9STRA</name>
<dbReference type="OrthoDB" id="78657at2759"/>
<feature type="compositionally biased region" description="Polar residues" evidence="1">
    <location>
        <begin position="883"/>
        <end position="893"/>
    </location>
</feature>
<gene>
    <name evidence="7" type="ORF">PC110_g2317</name>
    <name evidence="2" type="ORF">PC113_g8115</name>
    <name evidence="3" type="ORF">PC115_g7724</name>
    <name evidence="4" type="ORF">PC117_g8423</name>
    <name evidence="5" type="ORF">PC118_g7183</name>
    <name evidence="6" type="ORF">PC129_g6070</name>
</gene>
<proteinExistence type="predicted"/>
<feature type="compositionally biased region" description="Pro residues" evidence="1">
    <location>
        <begin position="161"/>
        <end position="179"/>
    </location>
</feature>
<protein>
    <submittedName>
        <fullName evidence="7">Uncharacterized protein</fullName>
    </submittedName>
</protein>
<feature type="compositionally biased region" description="Basic and acidic residues" evidence="1">
    <location>
        <begin position="114"/>
        <end position="125"/>
    </location>
</feature>
<reference evidence="2" key="2">
    <citation type="submission" date="2018-10" db="EMBL/GenBank/DDBJ databases">
        <title>Effector identification in a new, highly contiguous assembly of the strawberry crown rot pathogen Phytophthora cactorum.</title>
        <authorList>
            <person name="Armitage A.D."/>
            <person name="Nellist C.F."/>
            <person name="Bates H."/>
            <person name="Vickerstaff R.J."/>
            <person name="Harrison R.J."/>
        </authorList>
    </citation>
    <scope>NUCLEOTIDE SEQUENCE</scope>
    <source>
        <strain evidence="2">15-7</strain>
        <strain evidence="3">4032</strain>
        <strain evidence="4">4040</strain>
        <strain evidence="5">P415</strain>
        <strain evidence="6">P421</strain>
    </source>
</reference>
<feature type="compositionally biased region" description="Basic and acidic residues" evidence="1">
    <location>
        <begin position="137"/>
        <end position="147"/>
    </location>
</feature>
<feature type="region of interest" description="Disordered" evidence="1">
    <location>
        <begin position="883"/>
        <end position="916"/>
    </location>
</feature>
<dbReference type="EMBL" id="MJFZ01000030">
    <property type="protein sequence ID" value="RAW41463.1"/>
    <property type="molecule type" value="Genomic_DNA"/>
</dbReference>
<dbReference type="Proteomes" id="UP000251314">
    <property type="component" value="Unassembled WGS sequence"/>
</dbReference>
<dbReference type="Proteomes" id="UP000774804">
    <property type="component" value="Unassembled WGS sequence"/>
</dbReference>
<dbReference type="EMBL" id="RCMI01000190">
    <property type="protein sequence ID" value="KAG2926979.1"/>
    <property type="molecule type" value="Genomic_DNA"/>
</dbReference>
<keyword evidence="8" id="KW-1185">Reference proteome</keyword>
<feature type="compositionally biased region" description="Acidic residues" evidence="1">
    <location>
        <begin position="609"/>
        <end position="621"/>
    </location>
</feature>
<dbReference type="EMBL" id="RCML01000168">
    <property type="protein sequence ID" value="KAG2987621.1"/>
    <property type="molecule type" value="Genomic_DNA"/>
</dbReference>
<evidence type="ECO:0000313" key="2">
    <source>
        <dbReference type="EMBL" id="KAG2860379.1"/>
    </source>
</evidence>
<dbReference type="Proteomes" id="UP000760860">
    <property type="component" value="Unassembled WGS sequence"/>
</dbReference>
<evidence type="ECO:0000313" key="4">
    <source>
        <dbReference type="EMBL" id="KAG2945453.1"/>
    </source>
</evidence>
<evidence type="ECO:0000313" key="7">
    <source>
        <dbReference type="EMBL" id="RAW41463.1"/>
    </source>
</evidence>
<feature type="compositionally biased region" description="Low complexity" evidence="1">
    <location>
        <begin position="240"/>
        <end position="257"/>
    </location>
</feature>
<feature type="compositionally biased region" description="Basic residues" evidence="1">
    <location>
        <begin position="284"/>
        <end position="293"/>
    </location>
</feature>
<evidence type="ECO:0000313" key="5">
    <source>
        <dbReference type="EMBL" id="KAG2987621.1"/>
    </source>
</evidence>
<dbReference type="Proteomes" id="UP000735874">
    <property type="component" value="Unassembled WGS sequence"/>
</dbReference>
<dbReference type="Proteomes" id="UP000736787">
    <property type="component" value="Unassembled WGS sequence"/>
</dbReference>
<dbReference type="VEuPathDB" id="FungiDB:PC110_g2317"/>
<dbReference type="Proteomes" id="UP000697107">
    <property type="component" value="Unassembled WGS sequence"/>
</dbReference>
<feature type="compositionally biased region" description="Polar residues" evidence="1">
    <location>
        <begin position="907"/>
        <end position="916"/>
    </location>
</feature>
<dbReference type="EMBL" id="RCMG01000186">
    <property type="protein sequence ID" value="KAG2860379.1"/>
    <property type="molecule type" value="Genomic_DNA"/>
</dbReference>
<dbReference type="EMBL" id="RCMV01000151">
    <property type="protein sequence ID" value="KAG3223262.1"/>
    <property type="molecule type" value="Genomic_DNA"/>
</dbReference>
<feature type="region of interest" description="Disordered" evidence="1">
    <location>
        <begin position="595"/>
        <end position="627"/>
    </location>
</feature>
<dbReference type="EMBL" id="RCMK01000182">
    <property type="protein sequence ID" value="KAG2945453.1"/>
    <property type="molecule type" value="Genomic_DNA"/>
</dbReference>
<feature type="compositionally biased region" description="Low complexity" evidence="1">
    <location>
        <begin position="10"/>
        <end position="26"/>
    </location>
</feature>
<organism evidence="7 8">
    <name type="scientific">Phytophthora cactorum</name>
    <dbReference type="NCBI Taxonomy" id="29920"/>
    <lineage>
        <taxon>Eukaryota</taxon>
        <taxon>Sar</taxon>
        <taxon>Stramenopiles</taxon>
        <taxon>Oomycota</taxon>
        <taxon>Peronosporomycetes</taxon>
        <taxon>Peronosporales</taxon>
        <taxon>Peronosporaceae</taxon>
        <taxon>Phytophthora</taxon>
    </lineage>
</organism>
<reference evidence="7 8" key="1">
    <citation type="submission" date="2018-01" db="EMBL/GenBank/DDBJ databases">
        <title>Draft genome of the strawberry crown rot pathogen Phytophthora cactorum.</title>
        <authorList>
            <person name="Armitage A.D."/>
            <person name="Lysoe E."/>
            <person name="Nellist C.F."/>
            <person name="Harrison R.J."/>
            <person name="Brurberg M.B."/>
        </authorList>
    </citation>
    <scope>NUCLEOTIDE SEQUENCE [LARGE SCALE GENOMIC DNA]</scope>
    <source>
        <strain evidence="7 8">10300</strain>
    </source>
</reference>
<sequence>MGSAPSQKDAASPATEAEVAAEAPEPQKSNQMPKDHHSDDNICVCDGASPSKKRRRAQSGEAERDPPVNGVAVSEEQTQESEEKVEASEENGHVEDEKEVEKEQVDGDVVSNGIKEREEQEKEATEAASEEVQVNGERVEEQEKQKGDTALTSEGVTAAPVPAPVPAPAPELEPVPTPEPAAVLESVPSPAVHAGVDMVFPEDEVPIELYLFSSDGSAEEMLPESPPRKSNKSLEAESKTAAATPTTPAAALPTSATPAPPATPTDTVQTPAPVTAEESVTRTVGKRKRRKKLSYSAPRSKAATKGKQEQNNVPASPALENKLSISVNGHAAENGVDTEAGEKAPPSPVYPDAVASHLYPSTPEGEPWRWEDVDPYFDPLAQSDLDNLVRWRKENADFVAVNSNYVSGMESKRAVLESMLADASDASTAHVDIPVRRGRSYRDVWEERDFLDQQKRDNSVGETHQVVKMKMKRRGAVDSESSVLESHRDLVYGYDDDLFQKFRGRLEDRVKTYQTTLPPATRLQDAMNDTSDMSADEIVFDEEVLPNFPTHQLHPASLGLWKLRKNQEPVFTVVHPASVNRAKVPTRWKEEMKRHHQRQYEFQLQQTDELADPSDGDDEGTGDTAHDRLRATISNSEVTDELLSFGNCVEEDEISQALAASMRKLIPLSIYNWRTAQLVYERAACSIQCAPILEGEAAAARELEDVFLQLCPPEDSNVDITVPGADPARQPRTQINSAPYDMIAYSVRHDIADNCSLAVAASVEFALGLSVGDVVDVLDRNGCWNYGEVVETYSESRLGISKFLLMRFSLWSEDTVEWIAANEGRILPQGVADGSRSCSVGPTRTHRVRVRYDQNLARQLERSFPQRQARQATAASQMLAQRQHNVVIGSSTDQQKTPQKRKRKRPANSTAVTATT</sequence>
<comment type="caution">
    <text evidence="7">The sequence shown here is derived from an EMBL/GenBank/DDBJ whole genome shotgun (WGS) entry which is preliminary data.</text>
</comment>
<feature type="compositionally biased region" description="Basic and acidic residues" evidence="1">
    <location>
        <begin position="81"/>
        <end position="105"/>
    </location>
</feature>
<evidence type="ECO:0000313" key="8">
    <source>
        <dbReference type="Proteomes" id="UP000251314"/>
    </source>
</evidence>
<evidence type="ECO:0000313" key="6">
    <source>
        <dbReference type="EMBL" id="KAG3223262.1"/>
    </source>
</evidence>
<feature type="region of interest" description="Disordered" evidence="1">
    <location>
        <begin position="217"/>
        <end position="328"/>
    </location>
</feature>
<evidence type="ECO:0000256" key="1">
    <source>
        <dbReference type="SAM" id="MobiDB-lite"/>
    </source>
</evidence>
<dbReference type="AlphaFoldDB" id="A0A329SWG2"/>
<feature type="region of interest" description="Disordered" evidence="1">
    <location>
        <begin position="1"/>
        <end position="183"/>
    </location>
</feature>
<accession>A0A329SWG2</accession>